<name>A0A2A2TNM9_9CYAN</name>
<dbReference type="AlphaFoldDB" id="A0A2A2TNM9"/>
<protein>
    <submittedName>
        <fullName evidence="2">FemAB family protein</fullName>
    </submittedName>
</protein>
<dbReference type="Proteomes" id="UP000218238">
    <property type="component" value="Unassembled WGS sequence"/>
</dbReference>
<dbReference type="InterPro" id="IPR038740">
    <property type="entry name" value="BioF2-like_GNAT_dom"/>
</dbReference>
<dbReference type="OrthoDB" id="9785911at2"/>
<sequence length="361" mass="41950">MDISIIDISNPLWLETLSEIRHDVYHLPQYFSLEASRTQTIPEACLIREEEKVFFAPYLLRKCNESISDKIQIPDVFDVISPYGYPGILVNEAAVSTPEFLERAIVYFKKELQEKGICSAFFRLHPIINENITACLPEDIFTPNGQTVSIDLTLSESELWAHTRKGHQSTINKCKRLEFTARVVDFADYYDEFIAIYEETMNRVQANESYYFDDKYFRGLLDLKEKLHLCIVEFEEQMICASLFFESCGIIQAHLGGTKDDFIRQSPFNLLLHHMRLWGRERGNEYLHIGGGIGGSMEDSLFTFKSGFSRQRHDFLTLRMITDTEKYMRLVESRAKDLNTEVEELLKSNFFPAYRSVINNS</sequence>
<organism evidence="2 3">
    <name type="scientific">Brunnivagina elsteri CCALA 953</name>
    <dbReference type="NCBI Taxonomy" id="987040"/>
    <lineage>
        <taxon>Bacteria</taxon>
        <taxon>Bacillati</taxon>
        <taxon>Cyanobacteriota</taxon>
        <taxon>Cyanophyceae</taxon>
        <taxon>Nostocales</taxon>
        <taxon>Calotrichaceae</taxon>
        <taxon>Brunnivagina</taxon>
    </lineage>
</organism>
<comment type="caution">
    <text evidence="2">The sequence shown here is derived from an EMBL/GenBank/DDBJ whole genome shotgun (WGS) entry which is preliminary data.</text>
</comment>
<feature type="domain" description="BioF2-like acetyltransferase" evidence="1">
    <location>
        <begin position="163"/>
        <end position="292"/>
    </location>
</feature>
<proteinExistence type="predicted"/>
<evidence type="ECO:0000313" key="3">
    <source>
        <dbReference type="Proteomes" id="UP000218238"/>
    </source>
</evidence>
<evidence type="ECO:0000313" key="2">
    <source>
        <dbReference type="EMBL" id="PAX60017.1"/>
    </source>
</evidence>
<dbReference type="InterPro" id="IPR016181">
    <property type="entry name" value="Acyl_CoA_acyltransferase"/>
</dbReference>
<dbReference type="Pfam" id="PF13480">
    <property type="entry name" value="Acetyltransf_6"/>
    <property type="match status" value="1"/>
</dbReference>
<evidence type="ECO:0000259" key="1">
    <source>
        <dbReference type="Pfam" id="PF13480"/>
    </source>
</evidence>
<accession>A0A2A2TNM9</accession>
<dbReference type="EMBL" id="NTFS01000026">
    <property type="protein sequence ID" value="PAX60017.1"/>
    <property type="molecule type" value="Genomic_DNA"/>
</dbReference>
<dbReference type="RefSeq" id="WP_095720489.1">
    <property type="nucleotide sequence ID" value="NZ_NTFS01000026.1"/>
</dbReference>
<gene>
    <name evidence="2" type="ORF">CK510_04150</name>
</gene>
<reference evidence="2 3" key="1">
    <citation type="submission" date="2017-08" db="EMBL/GenBank/DDBJ databases">
        <title>Draft genome sequence of filamentous cyanobacterium Calothrix elsteri CCALA 953.</title>
        <authorList>
            <person name="Gagunashvili A.N."/>
            <person name="Elster J."/>
            <person name="Andresson O.S."/>
        </authorList>
    </citation>
    <scope>NUCLEOTIDE SEQUENCE [LARGE SCALE GENOMIC DNA]</scope>
    <source>
        <strain evidence="2 3">CCALA 953</strain>
    </source>
</reference>
<keyword evidence="3" id="KW-1185">Reference proteome</keyword>
<dbReference type="Gene3D" id="3.40.630.30">
    <property type="match status" value="1"/>
</dbReference>
<dbReference type="SUPFAM" id="SSF55729">
    <property type="entry name" value="Acyl-CoA N-acyltransferases (Nat)"/>
    <property type="match status" value="1"/>
</dbReference>